<protein>
    <recommendedName>
        <fullName evidence="5">DUF1840 domain-containing protein</fullName>
    </recommendedName>
</protein>
<reference evidence="2 3" key="2">
    <citation type="submission" date="2019-09" db="EMBL/GenBank/DDBJ databases">
        <authorList>
            <person name="Depoorter E."/>
        </authorList>
    </citation>
    <scope>NUCLEOTIDE SEQUENCE [LARGE SCALE GENOMIC DNA]</scope>
    <source>
        <strain evidence="2">LMG 26883</strain>
    </source>
</reference>
<dbReference type="Pfam" id="PF08895">
    <property type="entry name" value="DUF1840"/>
    <property type="match status" value="1"/>
</dbReference>
<proteinExistence type="predicted"/>
<reference evidence="1 4" key="1">
    <citation type="submission" date="2019-06" db="EMBL/GenBank/DDBJ databases">
        <title>Evolution of Burkholderia multivorans in the lungs of Cystic Fibrosis patients.</title>
        <authorList>
            <person name="Moreira L.M."/>
        </authorList>
    </citation>
    <scope>NUCLEOTIDE SEQUENCE [LARGE SCALE GENOMIC DNA]</scope>
    <source>
        <strain evidence="1 4">VC13239</strain>
    </source>
</reference>
<evidence type="ECO:0000313" key="4">
    <source>
        <dbReference type="Proteomes" id="UP001248067"/>
    </source>
</evidence>
<name>A0A6P2HPL5_9BURK</name>
<keyword evidence="4" id="KW-1185">Reference proteome</keyword>
<dbReference type="EMBL" id="CABVPP010000003">
    <property type="protein sequence ID" value="VWB18676.1"/>
    <property type="molecule type" value="Genomic_DNA"/>
</dbReference>
<dbReference type="AlphaFoldDB" id="A0A6P2HPL5"/>
<evidence type="ECO:0000313" key="3">
    <source>
        <dbReference type="Proteomes" id="UP000494162"/>
    </source>
</evidence>
<dbReference type="Proteomes" id="UP000494162">
    <property type="component" value="Unassembled WGS sequence"/>
</dbReference>
<gene>
    <name evidence="2" type="ORF">BPS26883_00721</name>
    <name evidence="1" type="ORF">FEQ00_05429</name>
</gene>
<evidence type="ECO:0000313" key="1">
    <source>
        <dbReference type="EMBL" id="MDR8756984.1"/>
    </source>
</evidence>
<evidence type="ECO:0000313" key="2">
    <source>
        <dbReference type="EMBL" id="VWB18676.1"/>
    </source>
</evidence>
<sequence length="108" mass="11855">MTMLVTFRSSAAPDIVMLRDLAQYLLGLVGKGLDVRGVIAVDELPGAIARLEQAIRDDVARQSAHEHSTPTVRVELSPHAGGLAQRAWPLLDMMRAAREQGRHVMWGM</sequence>
<accession>A0A6P2HPL5</accession>
<organism evidence="2 3">
    <name type="scientific">Burkholderia pseudomultivorans</name>
    <dbReference type="NCBI Taxonomy" id="1207504"/>
    <lineage>
        <taxon>Bacteria</taxon>
        <taxon>Pseudomonadati</taxon>
        <taxon>Pseudomonadota</taxon>
        <taxon>Betaproteobacteria</taxon>
        <taxon>Burkholderiales</taxon>
        <taxon>Burkholderiaceae</taxon>
        <taxon>Burkholderia</taxon>
        <taxon>Burkholderia cepacia complex</taxon>
    </lineage>
</organism>
<dbReference type="EMBL" id="VJSY01000051">
    <property type="protein sequence ID" value="MDR8756984.1"/>
    <property type="molecule type" value="Genomic_DNA"/>
</dbReference>
<dbReference type="Proteomes" id="UP001248067">
    <property type="component" value="Unassembled WGS sequence"/>
</dbReference>
<evidence type="ECO:0008006" key="5">
    <source>
        <dbReference type="Google" id="ProtNLM"/>
    </source>
</evidence>
<dbReference type="InterPro" id="IPR014991">
    <property type="entry name" value="DUF1840"/>
</dbReference>